<feature type="domain" description="VTT" evidence="8">
    <location>
        <begin position="134"/>
        <end position="251"/>
    </location>
</feature>
<dbReference type="InterPro" id="IPR015414">
    <property type="entry name" value="TMEM64"/>
</dbReference>
<evidence type="ECO:0000313" key="9">
    <source>
        <dbReference type="EMBL" id="EAS04366.2"/>
    </source>
</evidence>
<evidence type="ECO:0000256" key="2">
    <source>
        <dbReference type="ARBA" id="ARBA00022475"/>
    </source>
</evidence>
<dbReference type="KEGG" id="tet:TTHERM_00301830"/>
<keyword evidence="3 7" id="KW-0812">Transmembrane</keyword>
<dbReference type="PANTHER" id="PTHR12677:SF59">
    <property type="entry name" value="GOLGI APPARATUS MEMBRANE PROTEIN TVP38-RELATED"/>
    <property type="match status" value="1"/>
</dbReference>
<evidence type="ECO:0000313" key="10">
    <source>
        <dbReference type="Proteomes" id="UP000009168"/>
    </source>
</evidence>
<dbReference type="RefSeq" id="XP_001024611.2">
    <property type="nucleotide sequence ID" value="XM_001024611.2"/>
</dbReference>
<sequence>MNDQEDVQGLLTTDESPTNQQEFFQQSDYVQQRGSFQNTYAQRGYGLQRLSTIEEHQNEDELQEQERIKKVISTYTYVIVIYLIVIIVFALAFFLSDDFRNSFIEFFLNFKKPTPKNLVILFFIGVIIKITGFPISIYELTVAYIQQDFILSVCLLTLAKTTGCYVSFLISRYRFSKDALFWIQTVKELKVIDVSVQKYPFKISFLVRFMWLPIVVKNYGLGLFKISSIQFLIPTMLHTSIKSSFLTYIGINLSNFYDIVSGKTLADNIYIRILLILLGLILFVILFFICKKEYNLLEKEYEEKENERRRYSNITSDVSSQNNTQISGQQQQQQPNQQN</sequence>
<evidence type="ECO:0000259" key="8">
    <source>
        <dbReference type="Pfam" id="PF09335"/>
    </source>
</evidence>
<dbReference type="InParanoid" id="I7MIG0"/>
<dbReference type="EMBL" id="GG662449">
    <property type="protein sequence ID" value="EAS04366.2"/>
    <property type="molecule type" value="Genomic_DNA"/>
</dbReference>
<dbReference type="Proteomes" id="UP000009168">
    <property type="component" value="Unassembled WGS sequence"/>
</dbReference>
<name>I7MIG0_TETTS</name>
<evidence type="ECO:0000256" key="7">
    <source>
        <dbReference type="SAM" id="Phobius"/>
    </source>
</evidence>
<keyword evidence="10" id="KW-1185">Reference proteome</keyword>
<evidence type="ECO:0000256" key="1">
    <source>
        <dbReference type="ARBA" id="ARBA00004651"/>
    </source>
</evidence>
<dbReference type="Pfam" id="PF09335">
    <property type="entry name" value="VTT_dom"/>
    <property type="match status" value="1"/>
</dbReference>
<evidence type="ECO:0000256" key="3">
    <source>
        <dbReference type="ARBA" id="ARBA00022692"/>
    </source>
</evidence>
<feature type="transmembrane region" description="Helical" evidence="7">
    <location>
        <begin position="117"/>
        <end position="137"/>
    </location>
</feature>
<feature type="transmembrane region" description="Helical" evidence="7">
    <location>
        <begin position="231"/>
        <end position="249"/>
    </location>
</feature>
<proteinExistence type="predicted"/>
<feature type="compositionally biased region" description="Low complexity" evidence="6">
    <location>
        <begin position="319"/>
        <end position="339"/>
    </location>
</feature>
<dbReference type="OrthoDB" id="295426at2759"/>
<accession>I7MIG0</accession>
<evidence type="ECO:0000256" key="5">
    <source>
        <dbReference type="ARBA" id="ARBA00023136"/>
    </source>
</evidence>
<gene>
    <name evidence="9" type="ORF">TTHERM_00301830</name>
</gene>
<reference evidence="10" key="1">
    <citation type="journal article" date="2006" name="PLoS Biol.">
        <title>Macronuclear genome sequence of the ciliate Tetrahymena thermophila, a model eukaryote.</title>
        <authorList>
            <person name="Eisen J.A."/>
            <person name="Coyne R.S."/>
            <person name="Wu M."/>
            <person name="Wu D."/>
            <person name="Thiagarajan M."/>
            <person name="Wortman J.R."/>
            <person name="Badger J.H."/>
            <person name="Ren Q."/>
            <person name="Amedeo P."/>
            <person name="Jones K.M."/>
            <person name="Tallon L.J."/>
            <person name="Delcher A.L."/>
            <person name="Salzberg S.L."/>
            <person name="Silva J.C."/>
            <person name="Haas B.J."/>
            <person name="Majoros W.H."/>
            <person name="Farzad M."/>
            <person name="Carlton J.M."/>
            <person name="Smith R.K. Jr."/>
            <person name="Garg J."/>
            <person name="Pearlman R.E."/>
            <person name="Karrer K.M."/>
            <person name="Sun L."/>
            <person name="Manning G."/>
            <person name="Elde N.C."/>
            <person name="Turkewitz A.P."/>
            <person name="Asai D.J."/>
            <person name="Wilkes D.E."/>
            <person name="Wang Y."/>
            <person name="Cai H."/>
            <person name="Collins K."/>
            <person name="Stewart B.A."/>
            <person name="Lee S.R."/>
            <person name="Wilamowska K."/>
            <person name="Weinberg Z."/>
            <person name="Ruzzo W.L."/>
            <person name="Wloga D."/>
            <person name="Gaertig J."/>
            <person name="Frankel J."/>
            <person name="Tsao C.-C."/>
            <person name="Gorovsky M.A."/>
            <person name="Keeling P.J."/>
            <person name="Waller R.F."/>
            <person name="Patron N.J."/>
            <person name="Cherry J.M."/>
            <person name="Stover N.A."/>
            <person name="Krieger C.J."/>
            <person name="del Toro C."/>
            <person name="Ryder H.F."/>
            <person name="Williamson S.C."/>
            <person name="Barbeau R.A."/>
            <person name="Hamilton E.P."/>
            <person name="Orias E."/>
        </authorList>
    </citation>
    <scope>NUCLEOTIDE SEQUENCE [LARGE SCALE GENOMIC DNA]</scope>
    <source>
        <strain evidence="10">SB210</strain>
    </source>
</reference>
<feature type="region of interest" description="Disordered" evidence="6">
    <location>
        <begin position="303"/>
        <end position="339"/>
    </location>
</feature>
<protein>
    <submittedName>
        <fullName evidence="9">SNARE associated protein</fullName>
    </submittedName>
</protein>
<dbReference type="PANTHER" id="PTHR12677">
    <property type="entry name" value="GOLGI APPARATUS MEMBRANE PROTEIN TVP38-RELATED"/>
    <property type="match status" value="1"/>
</dbReference>
<keyword evidence="4 7" id="KW-1133">Transmembrane helix</keyword>
<dbReference type="STRING" id="312017.I7MIG0"/>
<keyword evidence="2" id="KW-1003">Cell membrane</keyword>
<dbReference type="GO" id="GO:0005886">
    <property type="term" value="C:plasma membrane"/>
    <property type="evidence" value="ECO:0007669"/>
    <property type="project" value="UniProtKB-SubCell"/>
</dbReference>
<dbReference type="GeneID" id="7832437"/>
<evidence type="ECO:0000256" key="4">
    <source>
        <dbReference type="ARBA" id="ARBA00022989"/>
    </source>
</evidence>
<feature type="transmembrane region" description="Helical" evidence="7">
    <location>
        <begin position="269"/>
        <end position="289"/>
    </location>
</feature>
<feature type="transmembrane region" description="Helical" evidence="7">
    <location>
        <begin position="149"/>
        <end position="170"/>
    </location>
</feature>
<evidence type="ECO:0000256" key="6">
    <source>
        <dbReference type="SAM" id="MobiDB-lite"/>
    </source>
</evidence>
<feature type="transmembrane region" description="Helical" evidence="7">
    <location>
        <begin position="75"/>
        <end position="96"/>
    </location>
</feature>
<dbReference type="AlphaFoldDB" id="I7MIG0"/>
<keyword evidence="5 7" id="KW-0472">Membrane</keyword>
<organism evidence="9 10">
    <name type="scientific">Tetrahymena thermophila (strain SB210)</name>
    <dbReference type="NCBI Taxonomy" id="312017"/>
    <lineage>
        <taxon>Eukaryota</taxon>
        <taxon>Sar</taxon>
        <taxon>Alveolata</taxon>
        <taxon>Ciliophora</taxon>
        <taxon>Intramacronucleata</taxon>
        <taxon>Oligohymenophorea</taxon>
        <taxon>Hymenostomatida</taxon>
        <taxon>Tetrahymenina</taxon>
        <taxon>Tetrahymenidae</taxon>
        <taxon>Tetrahymena</taxon>
    </lineage>
</organism>
<dbReference type="InterPro" id="IPR032816">
    <property type="entry name" value="VTT_dom"/>
</dbReference>
<comment type="subcellular location">
    <subcellularLocation>
        <location evidence="1">Cell membrane</location>
        <topology evidence="1">Multi-pass membrane protein</topology>
    </subcellularLocation>
</comment>